<comment type="cofactor">
    <cofactor evidence="1">
        <name>Mg(2+)</name>
        <dbReference type="ChEBI" id="CHEBI:18420"/>
    </cofactor>
</comment>
<dbReference type="PANTHER" id="PTHR32308:SF10">
    <property type="entry name" value="CITRATE LYASE SUBUNIT BETA"/>
    <property type="match status" value="1"/>
</dbReference>
<dbReference type="InterPro" id="IPR005000">
    <property type="entry name" value="Aldolase/citrate-lyase_domain"/>
</dbReference>
<dbReference type="Pfam" id="PF03328">
    <property type="entry name" value="HpcH_HpaI"/>
    <property type="match status" value="1"/>
</dbReference>
<evidence type="ECO:0000256" key="5">
    <source>
        <dbReference type="PIRSR" id="PIRSR015582-1"/>
    </source>
</evidence>
<feature type="binding site" evidence="5">
    <location>
        <position position="82"/>
    </location>
    <ligand>
        <name>substrate</name>
    </ligand>
</feature>
<dbReference type="EMBL" id="FZQB01000023">
    <property type="protein sequence ID" value="SNT76643.1"/>
    <property type="molecule type" value="Genomic_DNA"/>
</dbReference>
<dbReference type="InterPro" id="IPR011206">
    <property type="entry name" value="Citrate_lyase_beta/mcl1/mcl2"/>
</dbReference>
<proteinExistence type="inferred from homology"/>
<dbReference type="GO" id="GO:0016829">
    <property type="term" value="F:lyase activity"/>
    <property type="evidence" value="ECO:0007669"/>
    <property type="project" value="UniProtKB-KW"/>
</dbReference>
<evidence type="ECO:0000313" key="8">
    <source>
        <dbReference type="EMBL" id="SNT76643.1"/>
    </source>
</evidence>
<feature type="binding site" evidence="6">
    <location>
        <position position="159"/>
    </location>
    <ligand>
        <name>Mg(2+)</name>
        <dbReference type="ChEBI" id="CHEBI:18420"/>
    </ligand>
</feature>
<reference evidence="8 9" key="1">
    <citation type="submission" date="2017-07" db="EMBL/GenBank/DDBJ databases">
        <authorList>
            <person name="Sun Z.S."/>
            <person name="Albrecht U."/>
            <person name="Echele G."/>
            <person name="Lee C.C."/>
        </authorList>
    </citation>
    <scope>NUCLEOTIDE SEQUENCE [LARGE SCALE GENOMIC DNA]</scope>
    <source>
        <strain evidence="8 9">DSM 14827</strain>
    </source>
</reference>
<protein>
    <submittedName>
        <fullName evidence="8">Citrate lyase subunit beta / citryl-CoA lyase</fullName>
    </submittedName>
</protein>
<keyword evidence="8" id="KW-0456">Lyase</keyword>
<comment type="similarity">
    <text evidence="2">Belongs to the HpcH/HpaI aldolase family.</text>
</comment>
<evidence type="ECO:0000256" key="6">
    <source>
        <dbReference type="PIRSR" id="PIRSR015582-2"/>
    </source>
</evidence>
<gene>
    <name evidence="8" type="ORF">SAMN05444959_12338</name>
</gene>
<evidence type="ECO:0000256" key="2">
    <source>
        <dbReference type="ARBA" id="ARBA00005568"/>
    </source>
</evidence>
<dbReference type="GO" id="GO:0000287">
    <property type="term" value="F:magnesium ion binding"/>
    <property type="evidence" value="ECO:0007669"/>
    <property type="project" value="TreeGrafter"/>
</dbReference>
<evidence type="ECO:0000256" key="4">
    <source>
        <dbReference type="ARBA" id="ARBA00022842"/>
    </source>
</evidence>
<organism evidence="8 9">
    <name type="scientific">Paracoccus seriniphilus</name>
    <dbReference type="NCBI Taxonomy" id="184748"/>
    <lineage>
        <taxon>Bacteria</taxon>
        <taxon>Pseudomonadati</taxon>
        <taxon>Pseudomonadota</taxon>
        <taxon>Alphaproteobacteria</taxon>
        <taxon>Rhodobacterales</taxon>
        <taxon>Paracoccaceae</taxon>
        <taxon>Paracoccus</taxon>
    </lineage>
</organism>
<dbReference type="SUPFAM" id="SSF51621">
    <property type="entry name" value="Phosphoenolpyruvate/pyruvate domain"/>
    <property type="match status" value="1"/>
</dbReference>
<dbReference type="PANTHER" id="PTHR32308">
    <property type="entry name" value="LYASE BETA SUBUNIT, PUTATIVE (AFU_ORTHOLOGUE AFUA_4G13030)-RELATED"/>
    <property type="match status" value="1"/>
</dbReference>
<sequence length="295" mass="31393">MPIHECGSQHQMPRWRGNGMDLSFPLFVSAARPDAFAAACRAGSDTVVIDLEDSVPADSKAAVRRIPQSAMPQERSVLLFLRVNGVGTLWHRDDVAFARMSGVEGVFLPKSESAAQINKLRAALGPGQKIVALIETVKGLSRAEEIAEAADRLAFGSIDLSEDLGCAHTRLALLPLRSRIVQAARLAERPPPLDGVSVTVTDAAAIADDAMHACELGFGGKCLIHPRQLVPAQTGFSIVPQDLDWARNALAAEDGAPPDVADEMLRSPVVARAKRLFLRAQTRLAQASTGNAGDA</sequence>
<dbReference type="InterPro" id="IPR040442">
    <property type="entry name" value="Pyrv_kinase-like_dom_sf"/>
</dbReference>
<name>A0A239Q350_9RHOB</name>
<feature type="binding site" evidence="5">
    <location>
        <position position="135"/>
    </location>
    <ligand>
        <name>substrate</name>
    </ligand>
</feature>
<feature type="binding site" evidence="6">
    <location>
        <position position="135"/>
    </location>
    <ligand>
        <name>Mg(2+)</name>
        <dbReference type="ChEBI" id="CHEBI:18420"/>
    </ligand>
</feature>
<evidence type="ECO:0000256" key="1">
    <source>
        <dbReference type="ARBA" id="ARBA00001946"/>
    </source>
</evidence>
<evidence type="ECO:0000256" key="3">
    <source>
        <dbReference type="ARBA" id="ARBA00022723"/>
    </source>
</evidence>
<keyword evidence="3 6" id="KW-0479">Metal-binding</keyword>
<dbReference type="PIRSF" id="PIRSF015582">
    <property type="entry name" value="Cit_lyase_B"/>
    <property type="match status" value="1"/>
</dbReference>
<dbReference type="Gene3D" id="3.20.20.60">
    <property type="entry name" value="Phosphoenolpyruvate-binding domains"/>
    <property type="match status" value="1"/>
</dbReference>
<evidence type="ECO:0000259" key="7">
    <source>
        <dbReference type="Pfam" id="PF03328"/>
    </source>
</evidence>
<dbReference type="Proteomes" id="UP000198307">
    <property type="component" value="Unassembled WGS sequence"/>
</dbReference>
<accession>A0A239Q350</accession>
<keyword evidence="9" id="KW-1185">Reference proteome</keyword>
<keyword evidence="4 6" id="KW-0460">Magnesium</keyword>
<dbReference type="AlphaFoldDB" id="A0A239Q350"/>
<feature type="domain" description="HpcH/HpaI aldolase/citrate lyase" evidence="7">
    <location>
        <begin position="26"/>
        <end position="226"/>
    </location>
</feature>
<evidence type="ECO:0000313" key="9">
    <source>
        <dbReference type="Proteomes" id="UP000198307"/>
    </source>
</evidence>
<dbReference type="OrthoDB" id="9800547at2"/>
<dbReference type="InterPro" id="IPR015813">
    <property type="entry name" value="Pyrv/PenolPyrv_kinase-like_dom"/>
</dbReference>
<dbReference type="GO" id="GO:0006107">
    <property type="term" value="P:oxaloacetate metabolic process"/>
    <property type="evidence" value="ECO:0007669"/>
    <property type="project" value="TreeGrafter"/>
</dbReference>